<accession>A0A6P1M6A5</accession>
<dbReference type="Proteomes" id="UP000464954">
    <property type="component" value="Chromosome"/>
</dbReference>
<feature type="binding site" evidence="6 7">
    <location>
        <position position="108"/>
    </location>
    <ligand>
        <name>S-adenosyl-L-methionine</name>
        <dbReference type="ChEBI" id="CHEBI:59789"/>
    </ligand>
</feature>
<sequence>MPFHWPDPAFNIVLVEPDIPQNTGNIARLCAATGTTLNLVEPLGFQLTDKHMKRAGLDYWDAVTVNKFPNLGRFTDHFSNHQKIYFSTSGSKNYTEAKYQPGDCLIFGSESKGLPLELLEAHPEDVYNIPMQLDAVRSLNLANSASIVLYEALRQTNITA</sequence>
<evidence type="ECO:0000256" key="1">
    <source>
        <dbReference type="ARBA" id="ARBA00022490"/>
    </source>
</evidence>
<keyword evidence="3 6" id="KW-0808">Transferase</keyword>
<dbReference type="RefSeq" id="WP_160629289.1">
    <property type="nucleotide sequence ID" value="NZ_CP047593.1"/>
</dbReference>
<comment type="similarity">
    <text evidence="6">Belongs to the class IV-like SAM-binding methyltransferase superfamily. RNA methyltransferase TrmH family. TrmL subfamily.</text>
</comment>
<organism evidence="9 10">
    <name type="scientific">Tichowtungia aerotolerans</name>
    <dbReference type="NCBI Taxonomy" id="2697043"/>
    <lineage>
        <taxon>Bacteria</taxon>
        <taxon>Pseudomonadati</taxon>
        <taxon>Kiritimatiellota</taxon>
        <taxon>Tichowtungiia</taxon>
        <taxon>Tichowtungiales</taxon>
        <taxon>Tichowtungiaceae</taxon>
        <taxon>Tichowtungia</taxon>
    </lineage>
</organism>
<evidence type="ECO:0000256" key="5">
    <source>
        <dbReference type="ARBA" id="ARBA00022694"/>
    </source>
</evidence>
<reference evidence="9 10" key="1">
    <citation type="submission" date="2020-01" db="EMBL/GenBank/DDBJ databases">
        <title>Ponticoccus aerotolerans gen. nov., sp. nov., an anaerobic bacterium and proposal of Ponticoccusceae fam. nov., Ponticoccusles ord. nov. and Ponticoccuse classis nov. in the phylum Kiritimatiellaeota.</title>
        <authorList>
            <person name="Zhou L.Y."/>
            <person name="Du Z.J."/>
        </authorList>
    </citation>
    <scope>NUCLEOTIDE SEQUENCE [LARGE SCALE GENOMIC DNA]</scope>
    <source>
        <strain evidence="9 10">S-5007</strain>
    </source>
</reference>
<comment type="catalytic activity">
    <reaction evidence="6">
        <text>5-carboxymethylaminomethyluridine(34) in tRNA(Leu) + S-adenosyl-L-methionine = 5-carboxymethylaminomethyl-2'-O-methyluridine(34) in tRNA(Leu) + S-adenosyl-L-homocysteine + H(+)</text>
        <dbReference type="Rhea" id="RHEA:43088"/>
        <dbReference type="Rhea" id="RHEA-COMP:10333"/>
        <dbReference type="Rhea" id="RHEA-COMP:10334"/>
        <dbReference type="ChEBI" id="CHEBI:15378"/>
        <dbReference type="ChEBI" id="CHEBI:57856"/>
        <dbReference type="ChEBI" id="CHEBI:59789"/>
        <dbReference type="ChEBI" id="CHEBI:74508"/>
        <dbReference type="ChEBI" id="CHEBI:74511"/>
        <dbReference type="EC" id="2.1.1.207"/>
    </reaction>
</comment>
<dbReference type="PANTHER" id="PTHR42971">
    <property type="entry name" value="TRNA (CYTIDINE(34)-2'-O)-METHYLTRANSFERASE"/>
    <property type="match status" value="1"/>
</dbReference>
<evidence type="ECO:0000313" key="9">
    <source>
        <dbReference type="EMBL" id="QHI70110.1"/>
    </source>
</evidence>
<evidence type="ECO:0000256" key="7">
    <source>
        <dbReference type="PIRSR" id="PIRSR029256-1"/>
    </source>
</evidence>
<dbReference type="InterPro" id="IPR029026">
    <property type="entry name" value="tRNA_m1G_MTases_N"/>
</dbReference>
<dbReference type="GO" id="GO:0008757">
    <property type="term" value="F:S-adenosylmethionine-dependent methyltransferase activity"/>
    <property type="evidence" value="ECO:0007669"/>
    <property type="project" value="UniProtKB-UniRule"/>
</dbReference>
<feature type="domain" description="tRNA/rRNA methyltransferase SpoU type" evidence="8">
    <location>
        <begin position="10"/>
        <end position="150"/>
    </location>
</feature>
<evidence type="ECO:0000313" key="10">
    <source>
        <dbReference type="Proteomes" id="UP000464954"/>
    </source>
</evidence>
<dbReference type="KEGG" id="taer:GT409_11865"/>
<keyword evidence="2 6" id="KW-0489">Methyltransferase</keyword>
<dbReference type="AlphaFoldDB" id="A0A6P1M6A5"/>
<keyword evidence="10" id="KW-1185">Reference proteome</keyword>
<comment type="subcellular location">
    <subcellularLocation>
        <location evidence="6">Cytoplasm</location>
    </subcellularLocation>
</comment>
<evidence type="ECO:0000259" key="8">
    <source>
        <dbReference type="Pfam" id="PF00588"/>
    </source>
</evidence>
<proteinExistence type="inferred from homology"/>
<keyword evidence="4 6" id="KW-0949">S-adenosyl-L-methionine</keyword>
<dbReference type="Gene3D" id="3.40.1280.10">
    <property type="match status" value="1"/>
</dbReference>
<dbReference type="HAMAP" id="MF_01885">
    <property type="entry name" value="tRNA_methyltr_TrmL"/>
    <property type="match status" value="1"/>
</dbReference>
<dbReference type="GO" id="GO:0008175">
    <property type="term" value="F:tRNA methyltransferase activity"/>
    <property type="evidence" value="ECO:0007669"/>
    <property type="project" value="UniProtKB-UniRule"/>
</dbReference>
<feature type="binding site" evidence="6 7">
    <location>
        <position position="129"/>
    </location>
    <ligand>
        <name>S-adenosyl-L-methionine</name>
        <dbReference type="ChEBI" id="CHEBI:59789"/>
    </ligand>
</feature>
<comment type="function">
    <text evidence="6">Could methylate the ribose at the nucleotide 34 wobble position in tRNA.</text>
</comment>
<keyword evidence="5 6" id="KW-0819">tRNA processing</keyword>
<evidence type="ECO:0000256" key="3">
    <source>
        <dbReference type="ARBA" id="ARBA00022679"/>
    </source>
</evidence>
<feature type="binding site" evidence="6 7">
    <location>
        <position position="138"/>
    </location>
    <ligand>
        <name>S-adenosyl-L-methionine</name>
        <dbReference type="ChEBI" id="CHEBI:59789"/>
    </ligand>
</feature>
<dbReference type="InterPro" id="IPR001537">
    <property type="entry name" value="SpoU_MeTrfase"/>
</dbReference>
<dbReference type="InterPro" id="IPR016914">
    <property type="entry name" value="TrmL"/>
</dbReference>
<evidence type="ECO:0000256" key="4">
    <source>
        <dbReference type="ARBA" id="ARBA00022691"/>
    </source>
</evidence>
<comment type="catalytic activity">
    <reaction evidence="6">
        <text>cytidine(34) in tRNA + S-adenosyl-L-methionine = 2'-O-methylcytidine(34) in tRNA + S-adenosyl-L-homocysteine + H(+)</text>
        <dbReference type="Rhea" id="RHEA:43084"/>
        <dbReference type="Rhea" id="RHEA-COMP:10331"/>
        <dbReference type="Rhea" id="RHEA-COMP:10332"/>
        <dbReference type="ChEBI" id="CHEBI:15378"/>
        <dbReference type="ChEBI" id="CHEBI:57856"/>
        <dbReference type="ChEBI" id="CHEBI:59789"/>
        <dbReference type="ChEBI" id="CHEBI:74495"/>
        <dbReference type="ChEBI" id="CHEBI:82748"/>
        <dbReference type="EC" id="2.1.1.207"/>
    </reaction>
</comment>
<evidence type="ECO:0000256" key="2">
    <source>
        <dbReference type="ARBA" id="ARBA00022603"/>
    </source>
</evidence>
<dbReference type="PIRSF" id="PIRSF029256">
    <property type="entry name" value="SpoU_TrmH_prd"/>
    <property type="match status" value="1"/>
</dbReference>
<dbReference type="FunFam" id="3.40.1280.10:FF:000002">
    <property type="entry name" value="Peptidylprolyl isomerase"/>
    <property type="match status" value="1"/>
</dbReference>
<comment type="caution">
    <text evidence="6">Lacks conserved residue(s) required for the propagation of feature annotation.</text>
</comment>
<protein>
    <recommendedName>
        <fullName evidence="6">Putative tRNA (cytidine(34)-2'-O)-methyltransferase</fullName>
        <ecNumber evidence="6">2.1.1.207</ecNumber>
    </recommendedName>
    <alternativeName>
        <fullName evidence="6">tRNA (cytidine/uridine-2'-O-)-methyltransferase</fullName>
    </alternativeName>
</protein>
<gene>
    <name evidence="9" type="ORF">GT409_11865</name>
</gene>
<dbReference type="EC" id="2.1.1.207" evidence="6"/>
<dbReference type="GO" id="GO:0002130">
    <property type="term" value="P:wobble position ribose methylation"/>
    <property type="evidence" value="ECO:0007669"/>
    <property type="project" value="TreeGrafter"/>
</dbReference>
<dbReference type="Pfam" id="PF00588">
    <property type="entry name" value="SpoU_methylase"/>
    <property type="match status" value="1"/>
</dbReference>
<dbReference type="GO" id="GO:0005737">
    <property type="term" value="C:cytoplasm"/>
    <property type="evidence" value="ECO:0007669"/>
    <property type="project" value="UniProtKB-SubCell"/>
</dbReference>
<evidence type="ECO:0000256" key="6">
    <source>
        <dbReference type="HAMAP-Rule" id="MF_01885"/>
    </source>
</evidence>
<dbReference type="EMBL" id="CP047593">
    <property type="protein sequence ID" value="QHI70110.1"/>
    <property type="molecule type" value="Genomic_DNA"/>
</dbReference>
<dbReference type="GO" id="GO:0003723">
    <property type="term" value="F:RNA binding"/>
    <property type="evidence" value="ECO:0007669"/>
    <property type="project" value="InterPro"/>
</dbReference>
<name>A0A6P1M6A5_9BACT</name>
<dbReference type="CDD" id="cd18094">
    <property type="entry name" value="SpoU-like_TrmL"/>
    <property type="match status" value="1"/>
</dbReference>
<dbReference type="InterPro" id="IPR029028">
    <property type="entry name" value="Alpha/beta_knot_MTases"/>
</dbReference>
<dbReference type="PANTHER" id="PTHR42971:SF1">
    <property type="entry name" value="TRNA (CYTIDINE(34)-2'-O)-METHYLTRANSFERASE"/>
    <property type="match status" value="1"/>
</dbReference>
<dbReference type="GO" id="GO:0042802">
    <property type="term" value="F:identical protein binding"/>
    <property type="evidence" value="ECO:0007669"/>
    <property type="project" value="UniProtKB-ARBA"/>
</dbReference>
<dbReference type="SUPFAM" id="SSF75217">
    <property type="entry name" value="alpha/beta knot"/>
    <property type="match status" value="1"/>
</dbReference>
<keyword evidence="1 6" id="KW-0963">Cytoplasm</keyword>